<accession>A0AAV1GE37</accession>
<evidence type="ECO:0000313" key="2">
    <source>
        <dbReference type="EMBL" id="CAJ1071426.1"/>
    </source>
</evidence>
<evidence type="ECO:0000313" key="3">
    <source>
        <dbReference type="Proteomes" id="UP001178508"/>
    </source>
</evidence>
<proteinExistence type="predicted"/>
<keyword evidence="3" id="KW-1185">Reference proteome</keyword>
<protein>
    <submittedName>
        <fullName evidence="2">Uncharacterized protein</fullName>
    </submittedName>
</protein>
<feature type="region of interest" description="Disordered" evidence="1">
    <location>
        <begin position="76"/>
        <end position="107"/>
    </location>
</feature>
<dbReference type="AlphaFoldDB" id="A0AAV1GE37"/>
<evidence type="ECO:0000256" key="1">
    <source>
        <dbReference type="SAM" id="MobiDB-lite"/>
    </source>
</evidence>
<sequence length="133" mass="13857">MLSPTIKVVGGNSGRGCMAPVSEAGHVAGLRGFGGVVEASGCGDGLPFRFGAAMAGPAEFRRTASQRNLLRAAEDAVRLSEQSSRRVPGHRVRPGTRSPPPVPGHMGIPPYAGRDVFFAPAPVDAWELVARRA</sequence>
<dbReference type="Proteomes" id="UP001178508">
    <property type="component" value="Chromosome 14"/>
</dbReference>
<dbReference type="EMBL" id="OY660877">
    <property type="protein sequence ID" value="CAJ1071426.1"/>
    <property type="molecule type" value="Genomic_DNA"/>
</dbReference>
<name>A0AAV1GE37_XYRNO</name>
<reference evidence="2" key="1">
    <citation type="submission" date="2023-08" db="EMBL/GenBank/DDBJ databases">
        <authorList>
            <person name="Alioto T."/>
            <person name="Alioto T."/>
            <person name="Gomez Garrido J."/>
        </authorList>
    </citation>
    <scope>NUCLEOTIDE SEQUENCE</scope>
</reference>
<gene>
    <name evidence="2" type="ORF">XNOV1_A010161</name>
</gene>
<organism evidence="2 3">
    <name type="scientific">Xyrichtys novacula</name>
    <name type="common">Pearly razorfish</name>
    <name type="synonym">Hemipteronotus novacula</name>
    <dbReference type="NCBI Taxonomy" id="13765"/>
    <lineage>
        <taxon>Eukaryota</taxon>
        <taxon>Metazoa</taxon>
        <taxon>Chordata</taxon>
        <taxon>Craniata</taxon>
        <taxon>Vertebrata</taxon>
        <taxon>Euteleostomi</taxon>
        <taxon>Actinopterygii</taxon>
        <taxon>Neopterygii</taxon>
        <taxon>Teleostei</taxon>
        <taxon>Neoteleostei</taxon>
        <taxon>Acanthomorphata</taxon>
        <taxon>Eupercaria</taxon>
        <taxon>Labriformes</taxon>
        <taxon>Labridae</taxon>
        <taxon>Xyrichtys</taxon>
    </lineage>
</organism>